<reference evidence="2" key="1">
    <citation type="submission" date="2025-08" db="UniProtKB">
        <authorList>
            <consortium name="RefSeq"/>
        </authorList>
    </citation>
    <scope>IDENTIFICATION</scope>
    <source>
        <tissue evidence="2">Whole larvae</tissue>
    </source>
</reference>
<proteinExistence type="predicted"/>
<dbReference type="GeneID" id="116413118"/>
<protein>
    <submittedName>
        <fullName evidence="2">Uncharacterized protein LOC116413118</fullName>
    </submittedName>
</protein>
<name>A0ABM3M9R6_GALME</name>
<evidence type="ECO:0000313" key="2">
    <source>
        <dbReference type="RefSeq" id="XP_052747849.1"/>
    </source>
</evidence>
<evidence type="ECO:0000313" key="1">
    <source>
        <dbReference type="Proteomes" id="UP001652740"/>
    </source>
</evidence>
<accession>A0ABM3M9R6</accession>
<gene>
    <name evidence="2" type="primary">LOC116413118</name>
</gene>
<dbReference type="RefSeq" id="XP_052747849.1">
    <property type="nucleotide sequence ID" value="XM_052891889.1"/>
</dbReference>
<dbReference type="Proteomes" id="UP001652740">
    <property type="component" value="Unplaced"/>
</dbReference>
<keyword evidence="1" id="KW-1185">Reference proteome</keyword>
<sequence>MRIQAGGDIKITRAIYHYITVHVTHIVHDTPHQCRLCLLVPNITASSLSFSPDHVLNESVMCRGDVLDLGARLLGDVHQIHLLLHCEAQHAAFFILTEDAWTSFCLDDLTSDGSLQAGVFTIKPVWWSGGGSVRGTVWCRAPHAGLHTAALRVLASTAIARPLHLLADSLYFRRDHITLEAQEKNYDISSDDDPACEYYVHLGTAFPHRSLSATVQLVNHSSVSYSYYWSVRPWGICSCWEKEEATNGSLHSKNSSERLCVGAKKAKVKEQQVKYSFYMLVLKDIPKESFPCDCDAMIVNTETVESDSVPGVKFFAQKIRHGWGELRNLTPLVTSCTLRGGIH</sequence>
<organism evidence="1 2">
    <name type="scientific">Galleria mellonella</name>
    <name type="common">Greater wax moth</name>
    <dbReference type="NCBI Taxonomy" id="7137"/>
    <lineage>
        <taxon>Eukaryota</taxon>
        <taxon>Metazoa</taxon>
        <taxon>Ecdysozoa</taxon>
        <taxon>Arthropoda</taxon>
        <taxon>Hexapoda</taxon>
        <taxon>Insecta</taxon>
        <taxon>Pterygota</taxon>
        <taxon>Neoptera</taxon>
        <taxon>Endopterygota</taxon>
        <taxon>Lepidoptera</taxon>
        <taxon>Glossata</taxon>
        <taxon>Ditrysia</taxon>
        <taxon>Pyraloidea</taxon>
        <taxon>Pyralidae</taxon>
        <taxon>Galleriinae</taxon>
        <taxon>Galleria</taxon>
    </lineage>
</organism>